<dbReference type="InterPro" id="IPR003879">
    <property type="entry name" value="Butyrophylin_SPRY"/>
</dbReference>
<dbReference type="PROSITE" id="PS00518">
    <property type="entry name" value="ZF_RING_1"/>
    <property type="match status" value="1"/>
</dbReference>
<dbReference type="eggNOG" id="KOG2177">
    <property type="taxonomic scope" value="Eukaryota"/>
</dbReference>
<reference evidence="9" key="1">
    <citation type="submission" date="2012-03" db="EMBL/GenBank/DDBJ databases">
        <title>Development and evolution of a turtle-specific body plan assessed by genome-wide analyses.</title>
        <authorList>
            <person name="Zhang G."/>
            <person name="Huang Z."/>
            <person name="Wang Z."/>
        </authorList>
    </citation>
    <scope>NUCLEOTIDE SEQUENCE</scope>
</reference>
<dbReference type="InterPro" id="IPR043136">
    <property type="entry name" value="B30.2/SPRY_sf"/>
</dbReference>
<dbReference type="SMART" id="SM00449">
    <property type="entry name" value="SPRY"/>
    <property type="match status" value="1"/>
</dbReference>
<dbReference type="GO" id="GO:0008270">
    <property type="term" value="F:zinc ion binding"/>
    <property type="evidence" value="ECO:0007669"/>
    <property type="project" value="UniProtKB-KW"/>
</dbReference>
<dbReference type="SMART" id="SM00184">
    <property type="entry name" value="RING"/>
    <property type="match status" value="1"/>
</dbReference>
<dbReference type="SUPFAM" id="SSF49899">
    <property type="entry name" value="Concanavalin A-like lectins/glucanases"/>
    <property type="match status" value="2"/>
</dbReference>
<keyword evidence="2 4" id="KW-0863">Zinc-finger</keyword>
<dbReference type="PROSITE" id="PS50089">
    <property type="entry name" value="ZF_RING_2"/>
    <property type="match status" value="1"/>
</dbReference>
<dbReference type="Gene3D" id="2.60.120.920">
    <property type="match status" value="2"/>
</dbReference>
<keyword evidence="10" id="KW-1185">Reference proteome</keyword>
<evidence type="ECO:0000256" key="3">
    <source>
        <dbReference type="ARBA" id="ARBA00022833"/>
    </source>
</evidence>
<name>M7AT40_CHEMY</name>
<protein>
    <submittedName>
        <fullName evidence="9">Tripartite motif-containing protein 39</fullName>
    </submittedName>
</protein>
<organism evidence="9 10">
    <name type="scientific">Chelonia mydas</name>
    <name type="common">Green sea-turtle</name>
    <name type="synonym">Chelonia agassizi</name>
    <dbReference type="NCBI Taxonomy" id="8469"/>
    <lineage>
        <taxon>Eukaryota</taxon>
        <taxon>Metazoa</taxon>
        <taxon>Chordata</taxon>
        <taxon>Craniata</taxon>
        <taxon>Vertebrata</taxon>
        <taxon>Euteleostomi</taxon>
        <taxon>Archelosauria</taxon>
        <taxon>Testudinata</taxon>
        <taxon>Testudines</taxon>
        <taxon>Cryptodira</taxon>
        <taxon>Durocryptodira</taxon>
        <taxon>Americhelydia</taxon>
        <taxon>Chelonioidea</taxon>
        <taxon>Cheloniidae</taxon>
        <taxon>Chelonia</taxon>
    </lineage>
</organism>
<feature type="region of interest" description="Disordered" evidence="6">
    <location>
        <begin position="110"/>
        <end position="178"/>
    </location>
</feature>
<proteinExistence type="predicted"/>
<evidence type="ECO:0000256" key="6">
    <source>
        <dbReference type="SAM" id="MobiDB-lite"/>
    </source>
</evidence>
<keyword evidence="3" id="KW-0862">Zinc</keyword>
<dbReference type="EMBL" id="KB583883">
    <property type="protein sequence ID" value="EMP26090.1"/>
    <property type="molecule type" value="Genomic_DNA"/>
</dbReference>
<dbReference type="InterPro" id="IPR003877">
    <property type="entry name" value="SPRY_dom"/>
</dbReference>
<feature type="domain" description="RING-type" evidence="7">
    <location>
        <begin position="198"/>
        <end position="243"/>
    </location>
</feature>
<dbReference type="Proteomes" id="UP000031443">
    <property type="component" value="Unassembled WGS sequence"/>
</dbReference>
<dbReference type="Gene3D" id="3.30.40.10">
    <property type="entry name" value="Zinc/RING finger domain, C3HC4 (zinc finger)"/>
    <property type="match status" value="1"/>
</dbReference>
<dbReference type="AlphaFoldDB" id="M7AT40"/>
<feature type="region of interest" description="Disordered" evidence="6">
    <location>
        <begin position="77"/>
        <end position="98"/>
    </location>
</feature>
<dbReference type="InterPro" id="IPR017907">
    <property type="entry name" value="Znf_RING_CS"/>
</dbReference>
<dbReference type="InterPro" id="IPR035033">
    <property type="entry name" value="PRY/SPRY_TRIM39"/>
</dbReference>
<evidence type="ECO:0000313" key="10">
    <source>
        <dbReference type="Proteomes" id="UP000031443"/>
    </source>
</evidence>
<dbReference type="PROSITE" id="PS50188">
    <property type="entry name" value="B302_SPRY"/>
    <property type="match status" value="1"/>
</dbReference>
<evidence type="ECO:0000259" key="7">
    <source>
        <dbReference type="PROSITE" id="PS50089"/>
    </source>
</evidence>
<dbReference type="PANTHER" id="PTHR24103">
    <property type="entry name" value="E3 UBIQUITIN-PROTEIN LIGASE TRIM"/>
    <property type="match status" value="1"/>
</dbReference>
<evidence type="ECO:0000256" key="2">
    <source>
        <dbReference type="ARBA" id="ARBA00022771"/>
    </source>
</evidence>
<feature type="coiled-coil region" evidence="5">
    <location>
        <begin position="361"/>
        <end position="410"/>
    </location>
</feature>
<dbReference type="SUPFAM" id="SSF57845">
    <property type="entry name" value="B-box zinc-binding domain"/>
    <property type="match status" value="1"/>
</dbReference>
<evidence type="ECO:0000256" key="1">
    <source>
        <dbReference type="ARBA" id="ARBA00022723"/>
    </source>
</evidence>
<dbReference type="Pfam" id="PF15227">
    <property type="entry name" value="zf-C3HC4_4"/>
    <property type="match status" value="1"/>
</dbReference>
<dbReference type="InterPro" id="IPR050143">
    <property type="entry name" value="TRIM/RBCC"/>
</dbReference>
<dbReference type="PRINTS" id="PR01407">
    <property type="entry name" value="BUTYPHLNCDUF"/>
</dbReference>
<dbReference type="CDD" id="cd13745">
    <property type="entry name" value="SPRY_PRY_TRIM39"/>
    <property type="match status" value="1"/>
</dbReference>
<dbReference type="InterPro" id="IPR001841">
    <property type="entry name" value="Znf_RING"/>
</dbReference>
<dbReference type="SUPFAM" id="SSF57850">
    <property type="entry name" value="RING/U-box"/>
    <property type="match status" value="1"/>
</dbReference>
<dbReference type="FunFam" id="2.60.120.920:FF:000004">
    <property type="entry name" value="Butyrophilin subfamily 1 member A1"/>
    <property type="match status" value="1"/>
</dbReference>
<dbReference type="InterPro" id="IPR013083">
    <property type="entry name" value="Znf_RING/FYVE/PHD"/>
</dbReference>
<dbReference type="Pfam" id="PF13765">
    <property type="entry name" value="PRY"/>
    <property type="match status" value="2"/>
</dbReference>
<evidence type="ECO:0000256" key="4">
    <source>
        <dbReference type="PROSITE-ProRule" id="PRU00175"/>
    </source>
</evidence>
<dbReference type="InterPro" id="IPR006574">
    <property type="entry name" value="PRY"/>
</dbReference>
<evidence type="ECO:0000259" key="8">
    <source>
        <dbReference type="PROSITE" id="PS50188"/>
    </source>
</evidence>
<dbReference type="SMART" id="SM00589">
    <property type="entry name" value="PRY"/>
    <property type="match status" value="2"/>
</dbReference>
<gene>
    <name evidence="9" type="ORF">UY3_16831</name>
</gene>
<dbReference type="Pfam" id="PF00622">
    <property type="entry name" value="SPRY"/>
    <property type="match status" value="1"/>
</dbReference>
<keyword evidence="5" id="KW-0175">Coiled coil</keyword>
<sequence>MVRTRRTARAKIEELRQAYHKAREANHRSGGAPKTCRFYKELNAILGSNPTSIADSPVDTLEAAKRGANLQSEILDEEVELEEGEERPAGSPGRAGSQELFFTPEVLSREQEADETQLDMTLDPDTAHPDLVLSEDRKRVRRGDKHQDLPGNPERFDPLPSVLGTERFTGGADSGSKTQKTAMASAAPIGKVLEEATCSICLEYLTAPVTIDCGHNFCQACITQYCAQRKPESGTKFPCPECRALFQKGNFRPNRQLANIVESIKPLRLQPEKAQNENLCETHKEKLQLFCKEDGKAIYVVPTEEVAQGYKVKLQEALGPLRQALEEALELTSKEQKKYINWQDKVENRRRSITREFKKLHQLLSEEEQLLLRRLAEEERESLQGLQGNITKLSEQSAALINLITEMEEKCQQRAAELLQGVKSTLIRIEHVKLQPPEAISPALKNGYKICLDMREMLARFTPPALSTNSVTFSPVDMTLDPDTAHPNLVLSQDRKRVIRKTKRQNLPNNPERFDPCVFVLGAEGFTGGRHYWEVEVGDKTRWTLGICKESVSRKSPDHLLPKNGYWTMCLRDREYEALTFPATPLHVGIKPSQVGIFLDYKAGEVSFYNVTDRSHLFTFTDTFFGTVRPFFSPCANAGGKNAAPLIICSVRAQARGNPGP</sequence>
<feature type="domain" description="B30.2/SPRY" evidence="8">
    <location>
        <begin position="458"/>
        <end position="653"/>
    </location>
</feature>
<dbReference type="InterPro" id="IPR013320">
    <property type="entry name" value="ConA-like_dom_sf"/>
</dbReference>
<evidence type="ECO:0000313" key="9">
    <source>
        <dbReference type="EMBL" id="EMP26090.1"/>
    </source>
</evidence>
<keyword evidence="1" id="KW-0479">Metal-binding</keyword>
<evidence type="ECO:0000256" key="5">
    <source>
        <dbReference type="SAM" id="Coils"/>
    </source>
</evidence>
<dbReference type="Gene3D" id="3.30.160.60">
    <property type="entry name" value="Classic Zinc Finger"/>
    <property type="match status" value="1"/>
</dbReference>
<dbReference type="InterPro" id="IPR001870">
    <property type="entry name" value="B30.2/SPRY"/>
</dbReference>
<accession>M7AT40</accession>